<keyword evidence="2 6" id="KW-0378">Hydrolase</keyword>
<evidence type="ECO:0000313" key="11">
    <source>
        <dbReference type="Proteomes" id="UP000570361"/>
    </source>
</evidence>
<comment type="catalytic activity">
    <reaction evidence="7">
        <text>Endohydrolysis of (1-&gt;4)-beta-D-glucosidic linkages in cellulose, lichenin and cereal beta-D-glucans.</text>
        <dbReference type="EC" id="3.2.1.4"/>
    </reaction>
</comment>
<feature type="active site" evidence="6">
    <location>
        <position position="524"/>
    </location>
</feature>
<evidence type="ECO:0000256" key="7">
    <source>
        <dbReference type="RuleBase" id="RU361166"/>
    </source>
</evidence>
<dbReference type="EC" id="3.2.1.4" evidence="7"/>
<dbReference type="CDD" id="cd02850">
    <property type="entry name" value="E_set_Cellulase_N"/>
    <property type="match status" value="1"/>
</dbReference>
<sequence>MVDANRIRSITVNQIGYPQEGRKLAVFTAEGSFQVREAASGSLIHLGATQPLAYDEASGQAVAFGDFSAVNQPGRYYIELEASKARSAVFTIAASPYEDVHLGLLKAFYYYRCGTELTEEFAGPWAHGACHLADGTIHGDPSRSQDGCGGWHDAGDYGKYAGPGAKAVADLLLAFECYPGAFRKPVPLPETDGFMPDVLHECRYELNWLFKMQDLVSGGVYHKLTTPHFPPLATRPEDDLSPLVFSPISATATGCFAGVMAMAARVYRPYDEPFALRCLQAAEGAWAWLREHPDVPGFKNPPDISTGEYGDKQDIDERYWAACELYRTTGQSVYHEALQAYSREDFYKYGLGWADMSGYGTIAYLLGGDDQADPALYASLLDGLRQEADLLTVQSEQDGYGLSLLPSQYIWGSNMLVMNHAMLLLFAYRLLADRRYEEAALSHVHYLLGRNAMDTSYVTGFGDQAYRNPHYRPGVADDIEEPVPGFVSGGPNAGLQDECAKAHLTGKPPAQCFIDHEDSYATNEVTIYWNSPALFVVSHWVR</sequence>
<dbReference type="SUPFAM" id="SSF48208">
    <property type="entry name" value="Six-hairpin glycosidases"/>
    <property type="match status" value="1"/>
</dbReference>
<evidence type="ECO:0000256" key="1">
    <source>
        <dbReference type="ARBA" id="ARBA00007072"/>
    </source>
</evidence>
<evidence type="ECO:0000256" key="2">
    <source>
        <dbReference type="ARBA" id="ARBA00022801"/>
    </source>
</evidence>
<keyword evidence="5 6" id="KW-0624">Polysaccharide degradation</keyword>
<dbReference type="InterPro" id="IPR001701">
    <property type="entry name" value="Glyco_hydro_9"/>
</dbReference>
<evidence type="ECO:0000313" key="10">
    <source>
        <dbReference type="EMBL" id="MBB3110750.1"/>
    </source>
</evidence>
<organism evidence="10 11">
    <name type="scientific">Paenibacillus phyllosphaerae</name>
    <dbReference type="NCBI Taxonomy" id="274593"/>
    <lineage>
        <taxon>Bacteria</taxon>
        <taxon>Bacillati</taxon>
        <taxon>Bacillota</taxon>
        <taxon>Bacilli</taxon>
        <taxon>Bacillales</taxon>
        <taxon>Paenibacillaceae</taxon>
        <taxon>Paenibacillus</taxon>
    </lineage>
</organism>
<dbReference type="GO" id="GO:0030245">
    <property type="term" value="P:cellulose catabolic process"/>
    <property type="evidence" value="ECO:0007669"/>
    <property type="project" value="UniProtKB-KW"/>
</dbReference>
<dbReference type="InterPro" id="IPR033126">
    <property type="entry name" value="Glyco_hydro_9_Asp/Glu_AS"/>
</dbReference>
<keyword evidence="11" id="KW-1185">Reference proteome</keyword>
<keyword evidence="4 6" id="KW-0326">Glycosidase</keyword>
<evidence type="ECO:0000259" key="8">
    <source>
        <dbReference type="Pfam" id="PF00759"/>
    </source>
</evidence>
<reference evidence="10 11" key="1">
    <citation type="submission" date="2020-08" db="EMBL/GenBank/DDBJ databases">
        <title>Genomic Encyclopedia of Type Strains, Phase III (KMG-III): the genomes of soil and plant-associated and newly described type strains.</title>
        <authorList>
            <person name="Whitman W."/>
        </authorList>
    </citation>
    <scope>NUCLEOTIDE SEQUENCE [LARGE SCALE GENOMIC DNA]</scope>
    <source>
        <strain evidence="10 11">CECT 5862</strain>
    </source>
</reference>
<keyword evidence="3 6" id="KW-0119">Carbohydrate metabolism</keyword>
<evidence type="ECO:0000256" key="5">
    <source>
        <dbReference type="ARBA" id="ARBA00023326"/>
    </source>
</evidence>
<dbReference type="Gene3D" id="2.60.40.10">
    <property type="entry name" value="Immunoglobulins"/>
    <property type="match status" value="1"/>
</dbReference>
<evidence type="ECO:0000256" key="6">
    <source>
        <dbReference type="PROSITE-ProRule" id="PRU10060"/>
    </source>
</evidence>
<name>A0A7W5AXT5_9BACL</name>
<dbReference type="InterPro" id="IPR013783">
    <property type="entry name" value="Ig-like_fold"/>
</dbReference>
<dbReference type="GO" id="GO:0008810">
    <property type="term" value="F:cellulase activity"/>
    <property type="evidence" value="ECO:0007669"/>
    <property type="project" value="UniProtKB-EC"/>
</dbReference>
<dbReference type="PROSITE" id="PS00698">
    <property type="entry name" value="GH9_3"/>
    <property type="match status" value="1"/>
</dbReference>
<feature type="domain" description="Cellulase Ig-like" evidence="9">
    <location>
        <begin position="9"/>
        <end position="82"/>
    </location>
</feature>
<proteinExistence type="inferred from homology"/>
<accession>A0A7W5AXT5</accession>
<evidence type="ECO:0000256" key="3">
    <source>
        <dbReference type="ARBA" id="ARBA00023277"/>
    </source>
</evidence>
<dbReference type="InterPro" id="IPR014756">
    <property type="entry name" value="Ig_E-set"/>
</dbReference>
<dbReference type="SUPFAM" id="SSF81296">
    <property type="entry name" value="E set domains"/>
    <property type="match status" value="1"/>
</dbReference>
<dbReference type="Gene3D" id="1.50.10.10">
    <property type="match status" value="1"/>
</dbReference>
<dbReference type="Pfam" id="PF02927">
    <property type="entry name" value="CelD_N"/>
    <property type="match status" value="1"/>
</dbReference>
<dbReference type="Pfam" id="PF00759">
    <property type="entry name" value="Glyco_hydro_9"/>
    <property type="match status" value="1"/>
</dbReference>
<keyword evidence="7" id="KW-0136">Cellulose degradation</keyword>
<dbReference type="InterPro" id="IPR012341">
    <property type="entry name" value="6hp_glycosidase-like_sf"/>
</dbReference>
<evidence type="ECO:0000256" key="4">
    <source>
        <dbReference type="ARBA" id="ARBA00023295"/>
    </source>
</evidence>
<dbReference type="AlphaFoldDB" id="A0A7W5AXT5"/>
<evidence type="ECO:0000259" key="9">
    <source>
        <dbReference type="Pfam" id="PF02927"/>
    </source>
</evidence>
<comment type="caution">
    <text evidence="10">The sequence shown here is derived from an EMBL/GenBank/DDBJ whole genome shotgun (WGS) entry which is preliminary data.</text>
</comment>
<dbReference type="Proteomes" id="UP000570361">
    <property type="component" value="Unassembled WGS sequence"/>
</dbReference>
<feature type="domain" description="Glycoside hydrolase family 9" evidence="8">
    <location>
        <begin position="97"/>
        <end position="536"/>
    </location>
</feature>
<dbReference type="EMBL" id="JACHXK010000005">
    <property type="protein sequence ID" value="MBB3110750.1"/>
    <property type="molecule type" value="Genomic_DNA"/>
</dbReference>
<comment type="similarity">
    <text evidence="1 6 7">Belongs to the glycosyl hydrolase 9 (cellulase E) family.</text>
</comment>
<dbReference type="InterPro" id="IPR004197">
    <property type="entry name" value="Cellulase_Ig-like"/>
</dbReference>
<dbReference type="InterPro" id="IPR008928">
    <property type="entry name" value="6-hairpin_glycosidase_sf"/>
</dbReference>
<gene>
    <name evidence="10" type="ORF">FHS18_002817</name>
</gene>
<protein>
    <recommendedName>
        <fullName evidence="7">Endoglucanase</fullName>
        <ecNumber evidence="7">3.2.1.4</ecNumber>
    </recommendedName>
</protein>
<dbReference type="RefSeq" id="WP_183600639.1">
    <property type="nucleotide sequence ID" value="NZ_JACHXK010000005.1"/>
</dbReference>
<feature type="active site" evidence="6">
    <location>
        <position position="515"/>
    </location>
</feature>
<dbReference type="PANTHER" id="PTHR22298">
    <property type="entry name" value="ENDO-1,4-BETA-GLUCANASE"/>
    <property type="match status" value="1"/>
</dbReference>